<name>A0A420JCK8_9PEZI</name>
<reference evidence="1 2" key="1">
    <citation type="journal article" date="2018" name="BMC Genomics">
        <title>Comparative genome analyses reveal sequence features reflecting distinct modes of host-adaptation between dicot and monocot powdery mildew.</title>
        <authorList>
            <person name="Wu Y."/>
            <person name="Ma X."/>
            <person name="Pan Z."/>
            <person name="Kale S.D."/>
            <person name="Song Y."/>
            <person name="King H."/>
            <person name="Zhang Q."/>
            <person name="Presley C."/>
            <person name="Deng X."/>
            <person name="Wei C.I."/>
            <person name="Xiao S."/>
        </authorList>
    </citation>
    <scope>NUCLEOTIDE SEQUENCE [LARGE SCALE GENOMIC DNA]</scope>
    <source>
        <strain evidence="1">UMSG1</strain>
    </source>
</reference>
<sequence>MNTFAKAGLSSSQILTTLRTQGIETTLTSKDVSNVPQKMRTEELNGISPIRWLLQVIHPSFQNDCCCMYT</sequence>
<organism evidence="1 2">
    <name type="scientific">Golovinomyces cichoracearum</name>
    <dbReference type="NCBI Taxonomy" id="62708"/>
    <lineage>
        <taxon>Eukaryota</taxon>
        <taxon>Fungi</taxon>
        <taxon>Dikarya</taxon>
        <taxon>Ascomycota</taxon>
        <taxon>Pezizomycotina</taxon>
        <taxon>Leotiomycetes</taxon>
        <taxon>Erysiphales</taxon>
        <taxon>Erysiphaceae</taxon>
        <taxon>Golovinomyces</taxon>
    </lineage>
</organism>
<protein>
    <submittedName>
        <fullName evidence="1">Uncharacterized protein</fullName>
    </submittedName>
</protein>
<evidence type="ECO:0000313" key="1">
    <source>
        <dbReference type="EMBL" id="RKF96050.1"/>
    </source>
</evidence>
<proteinExistence type="predicted"/>
<accession>A0A420JCK8</accession>
<dbReference type="EMBL" id="MCBS01001134">
    <property type="protein sequence ID" value="RKF96050.1"/>
    <property type="molecule type" value="Genomic_DNA"/>
</dbReference>
<comment type="caution">
    <text evidence="1">The sequence shown here is derived from an EMBL/GenBank/DDBJ whole genome shotgun (WGS) entry which is preliminary data.</text>
</comment>
<dbReference type="AlphaFoldDB" id="A0A420JCK8"/>
<evidence type="ECO:0000313" key="2">
    <source>
        <dbReference type="Proteomes" id="UP000285326"/>
    </source>
</evidence>
<dbReference type="Proteomes" id="UP000285326">
    <property type="component" value="Unassembled WGS sequence"/>
</dbReference>
<gene>
    <name evidence="1" type="ORF">GcM1_011002</name>
</gene>